<evidence type="ECO:0008006" key="3">
    <source>
        <dbReference type="Google" id="ProtNLM"/>
    </source>
</evidence>
<keyword evidence="2" id="KW-1185">Reference proteome</keyword>
<comment type="caution">
    <text evidence="1">The sequence shown here is derived from an EMBL/GenBank/DDBJ whole genome shotgun (WGS) entry which is preliminary data.</text>
</comment>
<dbReference type="AlphaFoldDB" id="A0A7Z0RU97"/>
<accession>A0A7Z0RU97</accession>
<organism evidence="1 2">
    <name type="scientific">Vreelandella salicampi</name>
    <dbReference type="NCBI Taxonomy" id="1449798"/>
    <lineage>
        <taxon>Bacteria</taxon>
        <taxon>Pseudomonadati</taxon>
        <taxon>Pseudomonadota</taxon>
        <taxon>Gammaproteobacteria</taxon>
        <taxon>Oceanospirillales</taxon>
        <taxon>Halomonadaceae</taxon>
        <taxon>Vreelandella</taxon>
    </lineage>
</organism>
<dbReference type="EMBL" id="JACCDF010000003">
    <property type="protein sequence ID" value="NYS60308.1"/>
    <property type="molecule type" value="Genomic_DNA"/>
</dbReference>
<name>A0A7Z0RU97_9GAMM</name>
<dbReference type="Gene3D" id="1.20.120.330">
    <property type="entry name" value="Nucleotidyltransferases domain 2"/>
    <property type="match status" value="1"/>
</dbReference>
<proteinExistence type="predicted"/>
<sequence length="157" mass="17570">MAFLARVAKKEANYLELTSTRVFGGVAQVSRGLVAEWVGDIEAAERLDAFVARFGRLQDTVGDKLLPQLLTFVGESVGPAADNLDKAEKFGWIDNADDWLLYRKLRNQMVHDYIEDLDVLADALEAGRAFTHPLIEMALRMAKEADNRLHEPHSSRS</sequence>
<evidence type="ECO:0000313" key="2">
    <source>
        <dbReference type="Proteomes" id="UP000586119"/>
    </source>
</evidence>
<gene>
    <name evidence="1" type="ORF">HZS81_05955</name>
</gene>
<dbReference type="Proteomes" id="UP000586119">
    <property type="component" value="Unassembled WGS sequence"/>
</dbReference>
<reference evidence="1 2" key="1">
    <citation type="journal article" date="2015" name="Int. J. Syst. Evol. Microbiol.">
        <title>Halomonas salicampi sp. nov., a halotolerant and alkalitolerant bacterium isolated from a saltern soil.</title>
        <authorList>
            <person name="Lee J.C."/>
            <person name="Kim Y.S."/>
            <person name="Yun B.S."/>
            <person name="Whang K.S."/>
        </authorList>
    </citation>
    <scope>NUCLEOTIDE SEQUENCE [LARGE SCALE GENOMIC DNA]</scope>
    <source>
        <strain evidence="1 2">BH103</strain>
    </source>
</reference>
<dbReference type="RefSeq" id="WP_179929639.1">
    <property type="nucleotide sequence ID" value="NZ_JACCDF010000003.1"/>
</dbReference>
<evidence type="ECO:0000313" key="1">
    <source>
        <dbReference type="EMBL" id="NYS60308.1"/>
    </source>
</evidence>
<dbReference type="SUPFAM" id="SSF81593">
    <property type="entry name" value="Nucleotidyltransferase substrate binding subunit/domain"/>
    <property type="match status" value="1"/>
</dbReference>
<protein>
    <recommendedName>
        <fullName evidence="3">DUF86 domain-containing protein</fullName>
    </recommendedName>
</protein>